<comment type="similarity">
    <text evidence="2">Belongs to the YkuD family.</text>
</comment>
<keyword evidence="8" id="KW-0732">Signal</keyword>
<evidence type="ECO:0000256" key="7">
    <source>
        <dbReference type="PROSITE-ProRule" id="PRU01373"/>
    </source>
</evidence>
<reference evidence="10 11" key="1">
    <citation type="submission" date="2018-09" db="EMBL/GenBank/DDBJ databases">
        <authorList>
            <person name="Zhu H."/>
        </authorList>
    </citation>
    <scope>NUCLEOTIDE SEQUENCE [LARGE SCALE GENOMIC DNA]</scope>
    <source>
        <strain evidence="10 11">K2R01-6</strain>
    </source>
</reference>
<evidence type="ECO:0000256" key="5">
    <source>
        <dbReference type="ARBA" id="ARBA00022984"/>
    </source>
</evidence>
<evidence type="ECO:0000256" key="1">
    <source>
        <dbReference type="ARBA" id="ARBA00004752"/>
    </source>
</evidence>
<dbReference type="PANTHER" id="PTHR41533">
    <property type="entry name" value="L,D-TRANSPEPTIDASE HI_1667-RELATED"/>
    <property type="match status" value="1"/>
</dbReference>
<keyword evidence="4 7" id="KW-0133">Cell shape</keyword>
<dbReference type="Proteomes" id="UP000286100">
    <property type="component" value="Unassembled WGS sequence"/>
</dbReference>
<dbReference type="SUPFAM" id="SSF47090">
    <property type="entry name" value="PGBD-like"/>
    <property type="match status" value="1"/>
</dbReference>
<dbReference type="InterPro" id="IPR036365">
    <property type="entry name" value="PGBD-like_sf"/>
</dbReference>
<dbReference type="AlphaFoldDB" id="A0A418W7C8"/>
<keyword evidence="11" id="KW-1185">Reference proteome</keyword>
<evidence type="ECO:0000256" key="8">
    <source>
        <dbReference type="SAM" id="SignalP"/>
    </source>
</evidence>
<comment type="caution">
    <text evidence="10">The sequence shown here is derived from an EMBL/GenBank/DDBJ whole genome shotgun (WGS) entry which is preliminary data.</text>
</comment>
<evidence type="ECO:0000256" key="6">
    <source>
        <dbReference type="ARBA" id="ARBA00023316"/>
    </source>
</evidence>
<dbReference type="InterPro" id="IPR036366">
    <property type="entry name" value="PGBDSf"/>
</dbReference>
<evidence type="ECO:0000256" key="2">
    <source>
        <dbReference type="ARBA" id="ARBA00005992"/>
    </source>
</evidence>
<keyword evidence="6 7" id="KW-0961">Cell wall biogenesis/degradation</keyword>
<evidence type="ECO:0000259" key="9">
    <source>
        <dbReference type="PROSITE" id="PS52029"/>
    </source>
</evidence>
<dbReference type="Pfam" id="PF01471">
    <property type="entry name" value="PG_binding_1"/>
    <property type="match status" value="1"/>
</dbReference>
<dbReference type="EMBL" id="QYUM01000004">
    <property type="protein sequence ID" value="RJF85887.1"/>
    <property type="molecule type" value="Genomic_DNA"/>
</dbReference>
<dbReference type="PANTHER" id="PTHR41533:SF2">
    <property type="entry name" value="BLR7131 PROTEIN"/>
    <property type="match status" value="1"/>
</dbReference>
<dbReference type="Gene3D" id="1.10.101.10">
    <property type="entry name" value="PGBD-like superfamily/PGBD"/>
    <property type="match status" value="1"/>
</dbReference>
<keyword evidence="3" id="KW-0808">Transferase</keyword>
<dbReference type="SUPFAM" id="SSF141523">
    <property type="entry name" value="L,D-transpeptidase catalytic domain-like"/>
    <property type="match status" value="1"/>
</dbReference>
<dbReference type="InterPro" id="IPR045380">
    <property type="entry name" value="LD_TPept_scaffold_dom"/>
</dbReference>
<dbReference type="GO" id="GO:0008360">
    <property type="term" value="P:regulation of cell shape"/>
    <property type="evidence" value="ECO:0007669"/>
    <property type="project" value="UniProtKB-UniRule"/>
</dbReference>
<dbReference type="InterPro" id="IPR002477">
    <property type="entry name" value="Peptidoglycan-bd-like"/>
</dbReference>
<dbReference type="CDD" id="cd16913">
    <property type="entry name" value="YkuD_like"/>
    <property type="match status" value="1"/>
</dbReference>
<dbReference type="PROSITE" id="PS52029">
    <property type="entry name" value="LD_TPASE"/>
    <property type="match status" value="1"/>
</dbReference>
<dbReference type="InterPro" id="IPR052905">
    <property type="entry name" value="LD-transpeptidase_YkuD-like"/>
</dbReference>
<protein>
    <submittedName>
        <fullName evidence="10">Murein L,D-transpeptidase</fullName>
    </submittedName>
</protein>
<keyword evidence="5 7" id="KW-0573">Peptidoglycan synthesis</keyword>
<dbReference type="OrthoDB" id="9778545at2"/>
<feature type="active site" description="Nucleophile" evidence="7">
    <location>
        <position position="451"/>
    </location>
</feature>
<dbReference type="Pfam" id="PF20142">
    <property type="entry name" value="Scaffold"/>
    <property type="match status" value="1"/>
</dbReference>
<dbReference type="GO" id="GO:0071555">
    <property type="term" value="P:cell wall organization"/>
    <property type="evidence" value="ECO:0007669"/>
    <property type="project" value="UniProtKB-UniRule"/>
</dbReference>
<dbReference type="GO" id="GO:0004180">
    <property type="term" value="F:carboxypeptidase activity"/>
    <property type="evidence" value="ECO:0007669"/>
    <property type="project" value="UniProtKB-ARBA"/>
</dbReference>
<organism evidence="10 11">
    <name type="scientific">Sphingomonas cavernae</name>
    <dbReference type="NCBI Taxonomy" id="2320861"/>
    <lineage>
        <taxon>Bacteria</taxon>
        <taxon>Pseudomonadati</taxon>
        <taxon>Pseudomonadota</taxon>
        <taxon>Alphaproteobacteria</taxon>
        <taxon>Sphingomonadales</taxon>
        <taxon>Sphingomonadaceae</taxon>
        <taxon>Sphingomonas</taxon>
    </lineage>
</organism>
<feature type="domain" description="L,D-TPase catalytic" evidence="9">
    <location>
        <begin position="297"/>
        <end position="472"/>
    </location>
</feature>
<proteinExistence type="inferred from homology"/>
<comment type="pathway">
    <text evidence="1 7">Cell wall biogenesis; peptidoglycan biosynthesis.</text>
</comment>
<evidence type="ECO:0000256" key="3">
    <source>
        <dbReference type="ARBA" id="ARBA00022679"/>
    </source>
</evidence>
<feature type="chain" id="PRO_5019538501" evidence="8">
    <location>
        <begin position="38"/>
        <end position="522"/>
    </location>
</feature>
<dbReference type="InterPro" id="IPR005490">
    <property type="entry name" value="LD_TPept_cat_dom"/>
</dbReference>
<dbReference type="Gene3D" id="2.40.440.10">
    <property type="entry name" value="L,D-transpeptidase catalytic domain-like"/>
    <property type="match status" value="1"/>
</dbReference>
<dbReference type="Pfam" id="PF03734">
    <property type="entry name" value="YkuD"/>
    <property type="match status" value="1"/>
</dbReference>
<dbReference type="GO" id="GO:0016740">
    <property type="term" value="F:transferase activity"/>
    <property type="evidence" value="ECO:0007669"/>
    <property type="project" value="UniProtKB-KW"/>
</dbReference>
<feature type="active site" description="Proton donor/acceptor" evidence="7">
    <location>
        <position position="432"/>
    </location>
</feature>
<sequence>MLSSHAGCLRAPAWRRLSLTCLAPLLVLSISASPALGQARPTAAVSAELRSAMGGKLKAFYRARAWWPLWIQGDTLGPEADRLIALIESSDLDGLDPADFDPEDLRDVVEVARSGSPEALARAEVRLSRAFAAYVRALRRAPTVKMVYLDQELVPEQPTEIEVLRAAGVETSMAAYVDTMGWMNPIYAQLRARLVDYHENWSGLPEIVLPPGPTLRSGMKGERVALLRERLGLAPGAGFDKPLAAKLKAFQAAHGLPADAVAGAKTLAALNRGSAWYEHLLRLNLERARVLPGTRKRYVVVDAAAARLWLYEDGAVVDTMKVIVGKPTEPTPMLAGMMRYAVVNPYWNVPPDLVRKRIVPRVVENGESLNAMGYEALSDWTHDARILDQSEIDWTAVAAGSQELRVRQLPGKTNSMGKMKFMFPNDLGIYLHDTPEKALFKQEGRRFSSGCVRVEDAQRLALWLFGKPLDAPSEAPEQQVYLPQPVPVYITYMTAAPTDTGIAFREDAYERDAAQTEQFAGR</sequence>
<feature type="signal peptide" evidence="8">
    <location>
        <begin position="1"/>
        <end position="37"/>
    </location>
</feature>
<gene>
    <name evidence="10" type="ORF">D3876_18710</name>
</gene>
<evidence type="ECO:0000313" key="11">
    <source>
        <dbReference type="Proteomes" id="UP000286100"/>
    </source>
</evidence>
<accession>A0A418W7C8</accession>
<name>A0A418W7C8_9SPHN</name>
<dbReference type="UniPathway" id="UPA00219"/>
<evidence type="ECO:0000313" key="10">
    <source>
        <dbReference type="EMBL" id="RJF85887.1"/>
    </source>
</evidence>
<dbReference type="GO" id="GO:0009252">
    <property type="term" value="P:peptidoglycan biosynthetic process"/>
    <property type="evidence" value="ECO:0007669"/>
    <property type="project" value="UniProtKB-UniPathway"/>
</dbReference>
<dbReference type="InterPro" id="IPR038063">
    <property type="entry name" value="Transpep_catalytic_dom"/>
</dbReference>
<evidence type="ECO:0000256" key="4">
    <source>
        <dbReference type="ARBA" id="ARBA00022960"/>
    </source>
</evidence>